<keyword evidence="5" id="KW-1185">Reference proteome</keyword>
<dbReference type="InterPro" id="IPR001977">
    <property type="entry name" value="Depp_CoAkinase"/>
</dbReference>
<dbReference type="NCBIfam" id="TIGR00152">
    <property type="entry name" value="dephospho-CoA kinase"/>
    <property type="match status" value="1"/>
</dbReference>
<dbReference type="EMBL" id="MSFL01000001">
    <property type="protein sequence ID" value="PWY92233.1"/>
    <property type="molecule type" value="Genomic_DNA"/>
</dbReference>
<dbReference type="Proteomes" id="UP000247233">
    <property type="component" value="Unassembled WGS sequence"/>
</dbReference>
<dbReference type="PANTHER" id="PTHR10695">
    <property type="entry name" value="DEPHOSPHO-COA KINASE-RELATED"/>
    <property type="match status" value="1"/>
</dbReference>
<dbReference type="RefSeq" id="XP_025403972.1">
    <property type="nucleotide sequence ID" value="XM_025547642.1"/>
</dbReference>
<evidence type="ECO:0000313" key="5">
    <source>
        <dbReference type="Proteomes" id="UP000247233"/>
    </source>
</evidence>
<proteinExistence type="inferred from homology"/>
<dbReference type="HAMAP" id="MF_00376">
    <property type="entry name" value="Dephospho_CoA_kinase"/>
    <property type="match status" value="1"/>
</dbReference>
<dbReference type="InterPro" id="IPR027417">
    <property type="entry name" value="P-loop_NTPase"/>
</dbReference>
<dbReference type="AlphaFoldDB" id="A0A317X106"/>
<dbReference type="Pfam" id="PF01121">
    <property type="entry name" value="CoaE"/>
    <property type="match status" value="1"/>
</dbReference>
<protein>
    <submittedName>
        <fullName evidence="4">CoaE-domain-containing protein</fullName>
    </submittedName>
</protein>
<dbReference type="OrthoDB" id="247245at2759"/>
<feature type="region of interest" description="Disordered" evidence="3">
    <location>
        <begin position="325"/>
        <end position="347"/>
    </location>
</feature>
<evidence type="ECO:0000313" key="4">
    <source>
        <dbReference type="EMBL" id="PWY92233.1"/>
    </source>
</evidence>
<dbReference type="GO" id="GO:0005524">
    <property type="term" value="F:ATP binding"/>
    <property type="evidence" value="ECO:0007669"/>
    <property type="project" value="UniProtKB-KW"/>
</dbReference>
<keyword evidence="1" id="KW-0547">Nucleotide-binding</keyword>
<feature type="region of interest" description="Disordered" evidence="3">
    <location>
        <begin position="206"/>
        <end position="249"/>
    </location>
</feature>
<dbReference type="GeneID" id="37069879"/>
<dbReference type="CDD" id="cd02022">
    <property type="entry name" value="DPCK"/>
    <property type="match status" value="1"/>
</dbReference>
<dbReference type="Gene3D" id="3.40.50.300">
    <property type="entry name" value="P-loop containing nucleotide triphosphate hydrolases"/>
    <property type="match status" value="1"/>
</dbReference>
<reference evidence="4 5" key="1">
    <citation type="submission" date="2016-12" db="EMBL/GenBank/DDBJ databases">
        <title>The genomes of Aspergillus section Nigri reveals drivers in fungal speciation.</title>
        <authorList>
            <consortium name="DOE Joint Genome Institute"/>
            <person name="Vesth T.C."/>
            <person name="Nybo J."/>
            <person name="Theobald S."/>
            <person name="Brandl J."/>
            <person name="Frisvad J.C."/>
            <person name="Nielsen K.F."/>
            <person name="Lyhne E.K."/>
            <person name="Kogle M.E."/>
            <person name="Kuo A."/>
            <person name="Riley R."/>
            <person name="Clum A."/>
            <person name="Nolan M."/>
            <person name="Lipzen A."/>
            <person name="Salamov A."/>
            <person name="Henrissat B."/>
            <person name="Wiebenga A."/>
            <person name="De Vries R.P."/>
            <person name="Grigoriev I.V."/>
            <person name="Mortensen U.H."/>
            <person name="Andersen M.R."/>
            <person name="Baker S.E."/>
        </authorList>
    </citation>
    <scope>NUCLEOTIDE SEQUENCE [LARGE SCALE GENOMIC DNA]</scope>
    <source>
        <strain evidence="4 5">CBS 117.55</strain>
    </source>
</reference>
<organism evidence="4 5">
    <name type="scientific">Aspergillus heteromorphus CBS 117.55</name>
    <dbReference type="NCBI Taxonomy" id="1448321"/>
    <lineage>
        <taxon>Eukaryota</taxon>
        <taxon>Fungi</taxon>
        <taxon>Dikarya</taxon>
        <taxon>Ascomycota</taxon>
        <taxon>Pezizomycotina</taxon>
        <taxon>Eurotiomycetes</taxon>
        <taxon>Eurotiomycetidae</taxon>
        <taxon>Eurotiales</taxon>
        <taxon>Aspergillaceae</taxon>
        <taxon>Aspergillus</taxon>
        <taxon>Aspergillus subgen. Circumdati</taxon>
    </lineage>
</organism>
<dbReference type="PROSITE" id="PS51219">
    <property type="entry name" value="DPCK"/>
    <property type="match status" value="1"/>
</dbReference>
<feature type="compositionally biased region" description="Basic residues" evidence="3">
    <location>
        <begin position="233"/>
        <end position="247"/>
    </location>
</feature>
<gene>
    <name evidence="4" type="ORF">BO70DRAFT_424962</name>
</gene>
<sequence>MLIIGLTGSIATGKSTVSALLSSPPYSLPIIDTDLLARKVVEPGTPGYASILSHFLPSTPDLLLPPLDANDPSSPRPLNRPALGRRVFGTSPSAIAARTTLNQIVHPAVRREIYKALLHYYVRGHWAVVLDVPLLFESGMDVLCGTVVVVGVRDPEVQMRRLRARDAHLSFNHSVLPTTQPTADKMFLCCDDRDYWVERDERGPRVCRKSSDSRRSSLPPNIHHRGYDDGYRRTRQPSREHHRQARRPAHDYIYHPPLRRETYEEVIRPVHRPVYPPVHLPPRPRVRAEYSVPDGSEYGHWVAESELIDLGKKAWAEKHGRELRKSSEWPVERRGSQREQYGPREPDSVRYKDREVREQRDVRQAPRFVERDVMERVLVPKGNAVNVKPRDTTWYGVYNPEYPRPILKTSAPVQRPREVPEHVRADASFW</sequence>
<dbReference type="PANTHER" id="PTHR10695:SF46">
    <property type="entry name" value="BIFUNCTIONAL COENZYME A SYNTHASE-RELATED"/>
    <property type="match status" value="1"/>
</dbReference>
<keyword evidence="2" id="KW-0067">ATP-binding</keyword>
<evidence type="ECO:0000256" key="3">
    <source>
        <dbReference type="SAM" id="MobiDB-lite"/>
    </source>
</evidence>
<evidence type="ECO:0000256" key="1">
    <source>
        <dbReference type="ARBA" id="ARBA00022741"/>
    </source>
</evidence>
<accession>A0A317X106</accession>
<comment type="caution">
    <text evidence="4">The sequence shown here is derived from an EMBL/GenBank/DDBJ whole genome shotgun (WGS) entry which is preliminary data.</text>
</comment>
<dbReference type="GO" id="GO:0004140">
    <property type="term" value="F:dephospho-CoA kinase activity"/>
    <property type="evidence" value="ECO:0007669"/>
    <property type="project" value="InterPro"/>
</dbReference>
<dbReference type="GO" id="GO:0015937">
    <property type="term" value="P:coenzyme A biosynthetic process"/>
    <property type="evidence" value="ECO:0007669"/>
    <property type="project" value="InterPro"/>
</dbReference>
<evidence type="ECO:0000256" key="2">
    <source>
        <dbReference type="ARBA" id="ARBA00022840"/>
    </source>
</evidence>
<dbReference type="STRING" id="1448321.A0A317X106"/>
<dbReference type="VEuPathDB" id="FungiDB:BO70DRAFT_424962"/>
<dbReference type="SUPFAM" id="SSF52540">
    <property type="entry name" value="P-loop containing nucleoside triphosphate hydrolases"/>
    <property type="match status" value="1"/>
</dbReference>
<feature type="compositionally biased region" description="Basic and acidic residues" evidence="3">
    <location>
        <begin position="206"/>
        <end position="215"/>
    </location>
</feature>
<name>A0A317X106_9EURO</name>